<reference evidence="1 2" key="1">
    <citation type="journal article" date="2021" name="Front. Genet.">
        <title>Chromosome-Level Genome Assembly Reveals Significant Gene Expansion in the Toll and IMD Signaling Pathways of Dendrolimus kikuchii.</title>
        <authorList>
            <person name="Zhou J."/>
            <person name="Wu P."/>
            <person name="Xiong Z."/>
            <person name="Liu N."/>
            <person name="Zhao N."/>
            <person name="Ji M."/>
            <person name="Qiu Y."/>
            <person name="Yang B."/>
        </authorList>
    </citation>
    <scope>NUCLEOTIDE SEQUENCE [LARGE SCALE GENOMIC DNA]</scope>
    <source>
        <strain evidence="1">Ann1</strain>
    </source>
</reference>
<dbReference type="EMBL" id="CM034402">
    <property type="protein sequence ID" value="KAJ0175010.1"/>
    <property type="molecule type" value="Genomic_DNA"/>
</dbReference>
<dbReference type="Proteomes" id="UP000824533">
    <property type="component" value="Linkage Group LG16"/>
</dbReference>
<keyword evidence="2" id="KW-1185">Reference proteome</keyword>
<protein>
    <submittedName>
        <fullName evidence="1">Uncharacterized protein</fullName>
    </submittedName>
</protein>
<evidence type="ECO:0000313" key="2">
    <source>
        <dbReference type="Proteomes" id="UP000824533"/>
    </source>
</evidence>
<sequence length="89" mass="10578">MSHARTFAFICACALLVIVTEPALVPPRREHKEMKMVHDRAILVRRLPKAYYYPFSLWPIPKVPVDAEEVSAETFYYRRSLNRQRKNMR</sequence>
<evidence type="ECO:0000313" key="1">
    <source>
        <dbReference type="EMBL" id="KAJ0175010.1"/>
    </source>
</evidence>
<organism evidence="1 2">
    <name type="scientific">Dendrolimus kikuchii</name>
    <dbReference type="NCBI Taxonomy" id="765133"/>
    <lineage>
        <taxon>Eukaryota</taxon>
        <taxon>Metazoa</taxon>
        <taxon>Ecdysozoa</taxon>
        <taxon>Arthropoda</taxon>
        <taxon>Hexapoda</taxon>
        <taxon>Insecta</taxon>
        <taxon>Pterygota</taxon>
        <taxon>Neoptera</taxon>
        <taxon>Endopterygota</taxon>
        <taxon>Lepidoptera</taxon>
        <taxon>Glossata</taxon>
        <taxon>Ditrysia</taxon>
        <taxon>Bombycoidea</taxon>
        <taxon>Lasiocampidae</taxon>
        <taxon>Dendrolimus</taxon>
    </lineage>
</organism>
<accession>A0ACC1CU90</accession>
<name>A0ACC1CU90_9NEOP</name>
<proteinExistence type="predicted"/>
<comment type="caution">
    <text evidence="1">The sequence shown here is derived from an EMBL/GenBank/DDBJ whole genome shotgun (WGS) entry which is preliminary data.</text>
</comment>
<gene>
    <name evidence="1" type="ORF">K1T71_009151</name>
</gene>